<evidence type="ECO:0000313" key="3">
    <source>
        <dbReference type="Proteomes" id="UP000553632"/>
    </source>
</evidence>
<dbReference type="EMBL" id="JABANM010035474">
    <property type="protein sequence ID" value="KAF4697957.1"/>
    <property type="molecule type" value="Genomic_DNA"/>
</dbReference>
<dbReference type="Proteomes" id="UP000574390">
    <property type="component" value="Unassembled WGS sequence"/>
</dbReference>
<dbReference type="Proteomes" id="UP000553632">
    <property type="component" value="Unassembled WGS sequence"/>
</dbReference>
<organism evidence="2 3">
    <name type="scientific">Perkinsus olseni</name>
    <name type="common">Perkinsus atlanticus</name>
    <dbReference type="NCBI Taxonomy" id="32597"/>
    <lineage>
        <taxon>Eukaryota</taxon>
        <taxon>Sar</taxon>
        <taxon>Alveolata</taxon>
        <taxon>Perkinsozoa</taxon>
        <taxon>Perkinsea</taxon>
        <taxon>Perkinsida</taxon>
        <taxon>Perkinsidae</taxon>
        <taxon>Perkinsus</taxon>
    </lineage>
</organism>
<accession>A0A7J6QXA8</accession>
<dbReference type="AlphaFoldDB" id="A0A7J6QXA8"/>
<keyword evidence="3" id="KW-1185">Reference proteome</keyword>
<evidence type="ECO:0000313" key="1">
    <source>
        <dbReference type="EMBL" id="KAF4697957.1"/>
    </source>
</evidence>
<proteinExistence type="predicted"/>
<reference evidence="3 4" key="1">
    <citation type="submission" date="2020-04" db="EMBL/GenBank/DDBJ databases">
        <title>Perkinsus olseni comparative genomics.</title>
        <authorList>
            <person name="Bogema D.R."/>
        </authorList>
    </citation>
    <scope>NUCLEOTIDE SEQUENCE [LARGE SCALE GENOMIC DNA]</scope>
    <source>
        <strain evidence="1">ATCC PRA-205</strain>
        <strain evidence="2 3">ATCC PRA-207</strain>
    </source>
</reference>
<comment type="caution">
    <text evidence="2">The sequence shown here is derived from an EMBL/GenBank/DDBJ whole genome shotgun (WGS) entry which is preliminary data.</text>
</comment>
<protein>
    <submittedName>
        <fullName evidence="2">Uncharacterized protein</fullName>
    </submittedName>
</protein>
<sequence>MPDCYCDCAQQFFRREAKMLTIKTEIGSELERCPCRQNDVRFVECSSRCCQKCRSKFYLYHIYDAATTILRACMTSDPVTTGLCYMLIRDFQLLYREDRRYWDMFKDELFRFQFEWANFLNDTEIMCPSLSDDCVKKFFKLTRLRQFFDMSYKRGDNLVFEVGT</sequence>
<dbReference type="EMBL" id="JABANO010029584">
    <property type="protein sequence ID" value="KAF4713309.1"/>
    <property type="molecule type" value="Genomic_DNA"/>
</dbReference>
<gene>
    <name evidence="1" type="ORF">FOZ62_002252</name>
    <name evidence="2" type="ORF">FOZ63_031391</name>
</gene>
<evidence type="ECO:0000313" key="4">
    <source>
        <dbReference type="Proteomes" id="UP000574390"/>
    </source>
</evidence>
<name>A0A7J6QXA8_PEROL</name>
<evidence type="ECO:0000313" key="2">
    <source>
        <dbReference type="EMBL" id="KAF4713309.1"/>
    </source>
</evidence>